<proteinExistence type="predicted"/>
<gene>
    <name evidence="2" type="ORF">FMA36_07580</name>
</gene>
<dbReference type="CDD" id="cd00093">
    <property type="entry name" value="HTH_XRE"/>
    <property type="match status" value="1"/>
</dbReference>
<organism evidence="2 3">
    <name type="scientific">Komagataeibacter xylinus</name>
    <name type="common">Gluconacetobacter xylinus</name>
    <dbReference type="NCBI Taxonomy" id="28448"/>
    <lineage>
        <taxon>Bacteria</taxon>
        <taxon>Pseudomonadati</taxon>
        <taxon>Pseudomonadota</taxon>
        <taxon>Alphaproteobacteria</taxon>
        <taxon>Acetobacterales</taxon>
        <taxon>Acetobacteraceae</taxon>
        <taxon>Komagataeibacter</taxon>
    </lineage>
</organism>
<dbReference type="PROSITE" id="PS50943">
    <property type="entry name" value="HTH_CROC1"/>
    <property type="match status" value="1"/>
</dbReference>
<dbReference type="SMART" id="SM00530">
    <property type="entry name" value="HTH_XRE"/>
    <property type="match status" value="1"/>
</dbReference>
<dbReference type="OrthoDB" id="7281480at2"/>
<feature type="domain" description="HTH cro/C1-type" evidence="1">
    <location>
        <begin position="3"/>
        <end position="57"/>
    </location>
</feature>
<sequence>MSLRVFLKQADLTQRQLAKIVGVSEPTVSRWVTGTALVPTEKLRTVADTLRVSIEELVPKSPAPSSLTDIFEHRGSA</sequence>
<dbReference type="InterPro" id="IPR010982">
    <property type="entry name" value="Lambda_DNA-bd_dom_sf"/>
</dbReference>
<dbReference type="Gene3D" id="1.10.260.40">
    <property type="entry name" value="lambda repressor-like DNA-binding domains"/>
    <property type="match status" value="1"/>
</dbReference>
<evidence type="ECO:0000313" key="3">
    <source>
        <dbReference type="Proteomes" id="UP000464674"/>
    </source>
</evidence>
<dbReference type="RefSeq" id="WP_159261844.1">
    <property type="nucleotide sequence ID" value="NZ_CP041348.1"/>
</dbReference>
<name>A0A857FMF6_KOMXY</name>
<dbReference type="EMBL" id="CP041348">
    <property type="protein sequence ID" value="QHC35382.1"/>
    <property type="molecule type" value="Genomic_DNA"/>
</dbReference>
<protein>
    <submittedName>
        <fullName evidence="2">Helix-turn-helix transcriptional regulator</fullName>
    </submittedName>
</protein>
<evidence type="ECO:0000259" key="1">
    <source>
        <dbReference type="PROSITE" id="PS50943"/>
    </source>
</evidence>
<accession>A0A857FMF6</accession>
<dbReference type="GO" id="GO:0003677">
    <property type="term" value="F:DNA binding"/>
    <property type="evidence" value="ECO:0007669"/>
    <property type="project" value="InterPro"/>
</dbReference>
<dbReference type="SUPFAM" id="SSF47413">
    <property type="entry name" value="lambda repressor-like DNA-binding domains"/>
    <property type="match status" value="1"/>
</dbReference>
<dbReference type="Pfam" id="PF01381">
    <property type="entry name" value="HTH_3"/>
    <property type="match status" value="1"/>
</dbReference>
<dbReference type="Proteomes" id="UP000464674">
    <property type="component" value="Chromosome"/>
</dbReference>
<evidence type="ECO:0000313" key="2">
    <source>
        <dbReference type="EMBL" id="QHC35382.1"/>
    </source>
</evidence>
<reference evidence="2 3" key="1">
    <citation type="journal article" date="2020" name="Carbohydr. Polym.">
        <title>Characterization and optimization of production of bacterial cellulose from strain CGMCC 17276 based on whole-genome analysis.</title>
        <authorList>
            <person name="Lu T."/>
            <person name="Gao H."/>
            <person name="Liao B."/>
            <person name="Wu J."/>
            <person name="Zhang W."/>
            <person name="Huang J."/>
            <person name="Liu M."/>
            <person name="Huang J."/>
            <person name="Chang Z."/>
            <person name="Jin M."/>
            <person name="Yi Z."/>
            <person name="Jiang D."/>
        </authorList>
    </citation>
    <scope>NUCLEOTIDE SEQUENCE [LARGE SCALE GENOMIC DNA]</scope>
    <source>
        <strain evidence="2 3">CGMCC 17276</strain>
    </source>
</reference>
<dbReference type="InterPro" id="IPR001387">
    <property type="entry name" value="Cro/C1-type_HTH"/>
</dbReference>
<dbReference type="AlphaFoldDB" id="A0A857FMF6"/>